<protein>
    <submittedName>
        <fullName evidence="2">Uncharacterized protein</fullName>
    </submittedName>
</protein>
<keyword evidence="1" id="KW-0472">Membrane</keyword>
<feature type="transmembrane region" description="Helical" evidence="1">
    <location>
        <begin position="43"/>
        <end position="70"/>
    </location>
</feature>
<keyword evidence="1" id="KW-1133">Transmembrane helix</keyword>
<proteinExistence type="predicted"/>
<keyword evidence="1" id="KW-0812">Transmembrane</keyword>
<accession>A0A8T0IV81</accession>
<evidence type="ECO:0000313" key="3">
    <source>
        <dbReference type="Proteomes" id="UP000822688"/>
    </source>
</evidence>
<dbReference type="AlphaFoldDB" id="A0A8T0IV81"/>
<evidence type="ECO:0000256" key="1">
    <source>
        <dbReference type="SAM" id="Phobius"/>
    </source>
</evidence>
<evidence type="ECO:0000313" key="2">
    <source>
        <dbReference type="EMBL" id="KAG0587045.1"/>
    </source>
</evidence>
<dbReference type="Proteomes" id="UP000822688">
    <property type="component" value="Chromosome 2"/>
</dbReference>
<keyword evidence="3" id="KW-1185">Reference proteome</keyword>
<sequence>MECREVQDEYEVHVAVVGSHTPLYLRIRFALLASSWLPSPLGILAWSVLHVLLVVVVTLYFLSLVILLLIWDIVCHFFLVPVFFTIVALWDIVLLITVVFVKIKVEPPIGEQHPITEPCKW</sequence>
<reference evidence="2" key="1">
    <citation type="submission" date="2020-06" db="EMBL/GenBank/DDBJ databases">
        <title>WGS assembly of Ceratodon purpureus strain R40.</title>
        <authorList>
            <person name="Carey S.B."/>
            <person name="Jenkins J."/>
            <person name="Shu S."/>
            <person name="Lovell J.T."/>
            <person name="Sreedasyam A."/>
            <person name="Maumus F."/>
            <person name="Tiley G.P."/>
            <person name="Fernandez-Pozo N."/>
            <person name="Barry K."/>
            <person name="Chen C."/>
            <person name="Wang M."/>
            <person name="Lipzen A."/>
            <person name="Daum C."/>
            <person name="Saski C.A."/>
            <person name="Payton A.C."/>
            <person name="Mcbreen J.C."/>
            <person name="Conrad R.E."/>
            <person name="Kollar L.M."/>
            <person name="Olsson S."/>
            <person name="Huttunen S."/>
            <person name="Landis J.B."/>
            <person name="Wickett N.J."/>
            <person name="Johnson M.G."/>
            <person name="Rensing S.A."/>
            <person name="Grimwood J."/>
            <person name="Schmutz J."/>
            <person name="Mcdaniel S.F."/>
        </authorList>
    </citation>
    <scope>NUCLEOTIDE SEQUENCE</scope>
    <source>
        <strain evidence="2">R40</strain>
    </source>
</reference>
<comment type="caution">
    <text evidence="2">The sequence shown here is derived from an EMBL/GenBank/DDBJ whole genome shotgun (WGS) entry which is preliminary data.</text>
</comment>
<organism evidence="2 3">
    <name type="scientific">Ceratodon purpureus</name>
    <name type="common">Fire moss</name>
    <name type="synonym">Dicranum purpureum</name>
    <dbReference type="NCBI Taxonomy" id="3225"/>
    <lineage>
        <taxon>Eukaryota</taxon>
        <taxon>Viridiplantae</taxon>
        <taxon>Streptophyta</taxon>
        <taxon>Embryophyta</taxon>
        <taxon>Bryophyta</taxon>
        <taxon>Bryophytina</taxon>
        <taxon>Bryopsida</taxon>
        <taxon>Dicranidae</taxon>
        <taxon>Pseudoditrichales</taxon>
        <taxon>Ditrichaceae</taxon>
        <taxon>Ceratodon</taxon>
    </lineage>
</organism>
<gene>
    <name evidence="2" type="ORF">KC19_2G136700</name>
</gene>
<name>A0A8T0IV81_CERPU</name>
<feature type="transmembrane region" description="Helical" evidence="1">
    <location>
        <begin position="77"/>
        <end position="101"/>
    </location>
</feature>
<dbReference type="EMBL" id="CM026422">
    <property type="protein sequence ID" value="KAG0587045.1"/>
    <property type="molecule type" value="Genomic_DNA"/>
</dbReference>